<comment type="subcellular location">
    <subcellularLocation>
        <location evidence="1">Secreted</location>
    </subcellularLocation>
</comment>
<dbReference type="InterPro" id="IPR014784">
    <property type="entry name" value="Cu2_ascorb_mOase-like_C"/>
</dbReference>
<dbReference type="EMBL" id="AY007173">
    <property type="protein sequence ID" value="AAK27303.1"/>
    <property type="status" value="JOINED"/>
    <property type="molecule type" value="Genomic_DNA"/>
</dbReference>
<dbReference type="EMBL" id="AY007182">
    <property type="protein sequence ID" value="AAK27303.1"/>
    <property type="status" value="JOINED"/>
    <property type="molecule type" value="Genomic_DNA"/>
</dbReference>
<dbReference type="InterPro" id="IPR008977">
    <property type="entry name" value="PHM/PNGase_F_dom_sf"/>
</dbReference>
<feature type="chain" id="PRO_5004313919" description="peptidylglycine monooxygenase" evidence="16">
    <location>
        <begin position="24"/>
        <end position="366"/>
    </location>
</feature>
<evidence type="ECO:0000256" key="11">
    <source>
        <dbReference type="ARBA" id="ARBA00023157"/>
    </source>
</evidence>
<dbReference type="PANTHER" id="PTHR10680:SF14">
    <property type="entry name" value="PEPTIDYL-GLYCINE ALPHA-AMIDATING MONOOXYGENASE"/>
    <property type="match status" value="1"/>
</dbReference>
<dbReference type="EMBL" id="AY007185">
    <property type="protein sequence ID" value="AAK27303.1"/>
    <property type="status" value="JOINED"/>
    <property type="molecule type" value="Genomic_DNA"/>
</dbReference>
<evidence type="ECO:0000259" key="18">
    <source>
        <dbReference type="Pfam" id="PF03712"/>
    </source>
</evidence>
<dbReference type="Pfam" id="PF01082">
    <property type="entry name" value="Cu2_monooxygen"/>
    <property type="match status" value="1"/>
</dbReference>
<evidence type="ECO:0000256" key="4">
    <source>
        <dbReference type="ARBA" id="ARBA00022525"/>
    </source>
</evidence>
<dbReference type="EMBL" id="AY007183">
    <property type="protein sequence ID" value="AAK27303.1"/>
    <property type="status" value="JOINED"/>
    <property type="molecule type" value="Genomic_DNA"/>
</dbReference>
<dbReference type="Gene3D" id="2.60.120.230">
    <property type="match status" value="1"/>
</dbReference>
<evidence type="ECO:0000256" key="10">
    <source>
        <dbReference type="ARBA" id="ARBA00023033"/>
    </source>
</evidence>
<dbReference type="EMBL" id="AY007176">
    <property type="protein sequence ID" value="AAK27303.1"/>
    <property type="status" value="JOINED"/>
    <property type="molecule type" value="Genomic_DNA"/>
</dbReference>
<dbReference type="Gene3D" id="2.60.120.310">
    <property type="entry name" value="Copper type II, ascorbate-dependent monooxygenase, N-terminal domain"/>
    <property type="match status" value="1"/>
</dbReference>
<feature type="binding site" evidence="14">
    <location>
        <position position="235"/>
    </location>
    <ligand>
        <name>Cu(2+)</name>
        <dbReference type="ChEBI" id="CHEBI:29036"/>
        <label>1</label>
        <note>catalytic</note>
    </ligand>
</feature>
<dbReference type="PANTHER" id="PTHR10680">
    <property type="entry name" value="PEPTIDYL-GLYCINE ALPHA-AMIDATING MONOOXYGENASE"/>
    <property type="match status" value="1"/>
</dbReference>
<comment type="similarity">
    <text evidence="2">Belongs to the copper type II ascorbate-dependent monooxygenase family.</text>
</comment>
<keyword evidence="10 19" id="KW-0503">Monooxygenase</keyword>
<keyword evidence="11 15" id="KW-1015">Disulfide bond</keyword>
<keyword evidence="6 16" id="KW-0732">Signal</keyword>
<feature type="domain" description="Copper type II ascorbate-dependent monooxygenase N-terminal" evidence="17">
    <location>
        <begin position="53"/>
        <end position="169"/>
    </location>
</feature>
<evidence type="ECO:0000256" key="7">
    <source>
        <dbReference type="ARBA" id="ARBA00022833"/>
    </source>
</evidence>
<keyword evidence="5 14" id="KW-0479">Metal-binding</keyword>
<dbReference type="GO" id="GO:0006518">
    <property type="term" value="P:peptide metabolic process"/>
    <property type="evidence" value="ECO:0007669"/>
    <property type="project" value="InterPro"/>
</dbReference>
<comment type="cofactor">
    <cofactor evidence="14">
        <name>Cu(2+)</name>
        <dbReference type="ChEBI" id="CHEBI:29036"/>
    </cofactor>
    <text evidence="14">Binds 2 Cu(2+) ions per subunit.</text>
</comment>
<evidence type="ECO:0000259" key="17">
    <source>
        <dbReference type="Pfam" id="PF01082"/>
    </source>
</evidence>
<dbReference type="GO" id="GO:0004504">
    <property type="term" value="F:peptidylglycine monooxygenase activity"/>
    <property type="evidence" value="ECO:0007669"/>
    <property type="project" value="UniProtKB-EC"/>
</dbReference>
<feature type="binding site" evidence="14">
    <location>
        <position position="307"/>
    </location>
    <ligand>
        <name>Cu(2+)</name>
        <dbReference type="ChEBI" id="CHEBI:29036"/>
        <label>1</label>
        <note>catalytic</note>
    </ligand>
</feature>
<feature type="disulfide bond" evidence="15">
    <location>
        <begin position="101"/>
        <end position="121"/>
    </location>
</feature>
<dbReference type="EC" id="1.14.17.3" evidence="3"/>
<keyword evidence="8" id="KW-0560">Oxidoreductase</keyword>
<accession>Q8T8D5</accession>
<protein>
    <recommendedName>
        <fullName evidence="3">peptidylglycine monooxygenase</fullName>
        <ecNumber evidence="3">1.14.17.3</ecNumber>
    </recommendedName>
</protein>
<evidence type="ECO:0000313" key="19">
    <source>
        <dbReference type="EMBL" id="AAK27303.1"/>
    </source>
</evidence>
<dbReference type="EMBL" id="AY007179">
    <property type="protein sequence ID" value="AAK27303.1"/>
    <property type="status" value="JOINED"/>
    <property type="molecule type" value="Genomic_DNA"/>
</dbReference>
<evidence type="ECO:0000256" key="8">
    <source>
        <dbReference type="ARBA" id="ARBA00023002"/>
    </source>
</evidence>
<keyword evidence="12" id="KW-0325">Glycoprotein</keyword>
<dbReference type="AlphaFoldDB" id="Q8T8D5"/>
<sequence length="366" mass="41428">MASERSRILLCLIVCCVGVTTRSLEDYGFDSYDYESLYQRSITQRQSQPETLNIAMPEVRPTKHDSYFCTSLKIDNPQTYIVGYQPHAEMHTAHHMLLFGCEYPPSQDKFWNCGDRGVGVCGRNSREKIMYAWGRNAKVLELPKDVGFKVGDKDSRYLVLQVHYGHVDKFLNDKSIRDHSGVTLEVKHKRPDHLAAILLLATGGEIPAQKKAFSLDMGCQYTGKTVIHPFAFRVHAHSLGSVITGYRIRNKKWELIGKGDPQRPQAFYAIDKNMDIKSGDILAGQCTYNTMKKQKTTYIGATMKDEMCNFYMMYYYDSSTPGSAAPGDYCREHFVSPADYPADSIVLLPGSGKKMEMKRDEGTESL</sequence>
<dbReference type="EMBL" id="AY007174">
    <property type="protein sequence ID" value="AAK27303.1"/>
    <property type="status" value="JOINED"/>
    <property type="molecule type" value="Genomic_DNA"/>
</dbReference>
<keyword evidence="7" id="KW-0862">Zinc</keyword>
<dbReference type="EMBL" id="AY007184">
    <property type="protein sequence ID" value="AAK27303.1"/>
    <property type="status" value="JOINED"/>
    <property type="molecule type" value="Genomic_DNA"/>
</dbReference>
<feature type="disulfide bond" evidence="15">
    <location>
        <begin position="69"/>
        <end position="113"/>
    </location>
</feature>
<dbReference type="FunFam" id="2.60.120.230:FF:000002">
    <property type="entry name" value="Peptidyl-glycine alpha-amidating monooxygenase B"/>
    <property type="match status" value="1"/>
</dbReference>
<evidence type="ECO:0000256" key="16">
    <source>
        <dbReference type="SAM" id="SignalP"/>
    </source>
</evidence>
<evidence type="ECO:0000256" key="2">
    <source>
        <dbReference type="ARBA" id="ARBA00010676"/>
    </source>
</evidence>
<feature type="binding site" evidence="14">
    <location>
        <position position="163"/>
    </location>
    <ligand>
        <name>Cu(2+)</name>
        <dbReference type="ChEBI" id="CHEBI:29036"/>
        <label>1</label>
        <note>catalytic</note>
    </ligand>
</feature>
<feature type="binding site" evidence="14">
    <location>
        <position position="94"/>
    </location>
    <ligand>
        <name>Cu(2+)</name>
        <dbReference type="ChEBI" id="CHEBI:29036"/>
        <label>1</label>
        <note>catalytic</note>
    </ligand>
</feature>
<organism evidence="19">
    <name type="scientific">Calliactis parasitica</name>
    <name type="common">Sea anemone</name>
    <name type="synonym">Actinia parasitica</name>
    <dbReference type="NCBI Taxonomy" id="6114"/>
    <lineage>
        <taxon>Eukaryota</taxon>
        <taxon>Metazoa</taxon>
        <taxon>Cnidaria</taxon>
        <taxon>Anthozoa</taxon>
        <taxon>Hexacorallia</taxon>
        <taxon>Actiniaria</taxon>
        <taxon>Nynantheae</taxon>
        <taxon>Hormathiidae</taxon>
        <taxon>Calliactis</taxon>
    </lineage>
</organism>
<evidence type="ECO:0000256" key="15">
    <source>
        <dbReference type="PIRSR" id="PIRSR600720-3"/>
    </source>
</evidence>
<feature type="domain" description="Copper type II ascorbate-dependent monooxygenase C-terminal" evidence="18">
    <location>
        <begin position="195"/>
        <end position="323"/>
    </location>
</feature>
<keyword evidence="4" id="KW-0964">Secreted</keyword>
<dbReference type="SUPFAM" id="SSF49742">
    <property type="entry name" value="PHM/PNGase F"/>
    <property type="match status" value="2"/>
</dbReference>
<evidence type="ECO:0000256" key="14">
    <source>
        <dbReference type="PIRSR" id="PIRSR600720-2"/>
    </source>
</evidence>
<evidence type="ECO:0000256" key="3">
    <source>
        <dbReference type="ARBA" id="ARBA00012689"/>
    </source>
</evidence>
<evidence type="ECO:0000256" key="9">
    <source>
        <dbReference type="ARBA" id="ARBA00023008"/>
    </source>
</evidence>
<evidence type="ECO:0000256" key="12">
    <source>
        <dbReference type="ARBA" id="ARBA00023180"/>
    </source>
</evidence>
<feature type="binding site" evidence="14">
    <location>
        <position position="237"/>
    </location>
    <ligand>
        <name>Cu(2+)</name>
        <dbReference type="ChEBI" id="CHEBI:29036"/>
        <label>1</label>
        <note>catalytic</note>
    </ligand>
</feature>
<dbReference type="PROSITE" id="PS00084">
    <property type="entry name" value="CU2_MONOOXYGENASE_1"/>
    <property type="match status" value="1"/>
</dbReference>
<dbReference type="EMBL" id="AH010581">
    <property type="protein sequence ID" value="AAK27303.1"/>
    <property type="molecule type" value="Genomic_DNA"/>
</dbReference>
<comment type="catalytic activity">
    <reaction evidence="13">
        <text>a [peptide]-C-terminal glycine + 2 L-ascorbate + O2 = a [peptide]-C-terminal (2S)-2-hydroxyglycine + 2 monodehydro-L-ascorbate radical + H2O</text>
        <dbReference type="Rhea" id="RHEA:21452"/>
        <dbReference type="Rhea" id="RHEA-COMP:13486"/>
        <dbReference type="Rhea" id="RHEA-COMP:15321"/>
        <dbReference type="ChEBI" id="CHEBI:15377"/>
        <dbReference type="ChEBI" id="CHEBI:15379"/>
        <dbReference type="ChEBI" id="CHEBI:38290"/>
        <dbReference type="ChEBI" id="CHEBI:59513"/>
        <dbReference type="ChEBI" id="CHEBI:137000"/>
        <dbReference type="ChEBI" id="CHEBI:142768"/>
        <dbReference type="EC" id="1.14.17.3"/>
    </reaction>
</comment>
<dbReference type="FunFam" id="2.60.120.310:FF:000005">
    <property type="entry name" value="Peptidylglycine alpha-hydroxylating monooxygenase"/>
    <property type="match status" value="1"/>
</dbReference>
<dbReference type="InterPro" id="IPR000720">
    <property type="entry name" value="PHM/PAL"/>
</dbReference>
<evidence type="ECO:0000256" key="1">
    <source>
        <dbReference type="ARBA" id="ARBA00004613"/>
    </source>
</evidence>
<feature type="signal peptide" evidence="16">
    <location>
        <begin position="1"/>
        <end position="23"/>
    </location>
</feature>
<dbReference type="GO" id="GO:0005576">
    <property type="term" value="C:extracellular region"/>
    <property type="evidence" value="ECO:0007669"/>
    <property type="project" value="UniProtKB-SubCell"/>
</dbReference>
<dbReference type="EMBL" id="AY007180">
    <property type="protein sequence ID" value="AAK27303.1"/>
    <property type="status" value="JOINED"/>
    <property type="molecule type" value="Genomic_DNA"/>
</dbReference>
<dbReference type="Pfam" id="PF03712">
    <property type="entry name" value="Cu2_monoox_C"/>
    <property type="match status" value="1"/>
</dbReference>
<proteinExistence type="inferred from homology"/>
<dbReference type="InterPro" id="IPR024548">
    <property type="entry name" value="Cu2_monoox_C"/>
</dbReference>
<dbReference type="InterPro" id="IPR036939">
    <property type="entry name" value="Cu2_ascorb_mOase_N_sf"/>
</dbReference>
<keyword evidence="9 14" id="KW-0186">Copper</keyword>
<name>Q8T8D5_CALPA</name>
<dbReference type="EMBL" id="AY007177">
    <property type="protein sequence ID" value="AAK27303.1"/>
    <property type="status" value="JOINED"/>
    <property type="molecule type" value="Genomic_DNA"/>
</dbReference>
<evidence type="ECO:0000256" key="13">
    <source>
        <dbReference type="ARBA" id="ARBA00048431"/>
    </source>
</evidence>
<feature type="binding site" evidence="14">
    <location>
        <position position="95"/>
    </location>
    <ligand>
        <name>Cu(2+)</name>
        <dbReference type="ChEBI" id="CHEBI:29036"/>
        <label>1</label>
        <note>catalytic</note>
    </ligand>
</feature>
<dbReference type="InterPro" id="IPR000323">
    <property type="entry name" value="Cu2_ascorb_mOase_N"/>
</dbReference>
<dbReference type="InterPro" id="IPR020611">
    <property type="entry name" value="Cu2_ascorb_mOase_CS-1"/>
</dbReference>
<dbReference type="PRINTS" id="PR00790">
    <property type="entry name" value="PAMONOXGNASE"/>
</dbReference>
<evidence type="ECO:0000256" key="5">
    <source>
        <dbReference type="ARBA" id="ARBA00022723"/>
    </source>
</evidence>
<feature type="disulfide bond" evidence="15">
    <location>
        <begin position="286"/>
        <end position="308"/>
    </location>
</feature>
<dbReference type="GO" id="GO:0016020">
    <property type="term" value="C:membrane"/>
    <property type="evidence" value="ECO:0007669"/>
    <property type="project" value="InterPro"/>
</dbReference>
<reference evidence="19" key="1">
    <citation type="journal article" date="2000" name="Biochem. Biophys. Res. Commun.">
        <title>Genomic organization and splicing variants of a peptidylglycine alpha-hydroxylating monooxygenase from sea anemones.</title>
        <authorList>
            <person name="Williamson M."/>
            <person name="Hauser F."/>
            <person name="Grimmelikhuijzen C.J."/>
        </authorList>
    </citation>
    <scope>NUCLEOTIDE SEQUENCE</scope>
</reference>
<evidence type="ECO:0000256" key="6">
    <source>
        <dbReference type="ARBA" id="ARBA00022729"/>
    </source>
</evidence>
<dbReference type="EMBL" id="AY007178">
    <property type="protein sequence ID" value="AAK27303.1"/>
    <property type="status" value="JOINED"/>
    <property type="molecule type" value="Genomic_DNA"/>
</dbReference>
<dbReference type="GO" id="GO:0005507">
    <property type="term" value="F:copper ion binding"/>
    <property type="evidence" value="ECO:0007669"/>
    <property type="project" value="InterPro"/>
</dbReference>